<dbReference type="AlphaFoldDB" id="T0MCS1"/>
<proteinExistence type="predicted"/>
<evidence type="ECO:0000313" key="3">
    <source>
        <dbReference type="Proteomes" id="UP000053780"/>
    </source>
</evidence>
<gene>
    <name evidence="2" type="ORF">NAPIS_ORF01471</name>
</gene>
<evidence type="ECO:0000313" key="2">
    <source>
        <dbReference type="EMBL" id="EQB60961.1"/>
    </source>
</evidence>
<sequence length="189" mass="22981">MLLVLNIIWTYPLVLYRLECYHNKTYIYLNINCPLKCKLILKYNYEISDLETWNEITTIKPNGNLQIIVKLESFIKDGYYTFKLINKDFYTYCRPIKKVNNMFNYLGSYYTHKFGKINRINNKYQSIDNNKSLRYKTEFIDDINNYNKNISDYKTRDIIQNVNHNPVQNNTKFIYSYLNYFLGLFIFFI</sequence>
<feature type="signal peptide" evidence="1">
    <location>
        <begin position="1"/>
        <end position="16"/>
    </location>
</feature>
<dbReference type="HOGENOM" id="CLU_1434809_0_0_1"/>
<keyword evidence="3" id="KW-1185">Reference proteome</keyword>
<organism evidence="2 3">
    <name type="scientific">Vairimorpha apis BRL 01</name>
    <dbReference type="NCBI Taxonomy" id="1037528"/>
    <lineage>
        <taxon>Eukaryota</taxon>
        <taxon>Fungi</taxon>
        <taxon>Fungi incertae sedis</taxon>
        <taxon>Microsporidia</taxon>
        <taxon>Nosematidae</taxon>
        <taxon>Vairimorpha</taxon>
    </lineage>
</organism>
<feature type="chain" id="PRO_5004567608" evidence="1">
    <location>
        <begin position="17"/>
        <end position="189"/>
    </location>
</feature>
<protein>
    <submittedName>
        <fullName evidence="2">Uncharacterized protein</fullName>
    </submittedName>
</protein>
<keyword evidence="1" id="KW-0732">Signal</keyword>
<name>T0MCS1_9MICR</name>
<dbReference type="EMBL" id="KE647196">
    <property type="protein sequence ID" value="EQB60961.1"/>
    <property type="molecule type" value="Genomic_DNA"/>
</dbReference>
<accession>T0MCS1</accession>
<reference evidence="2 3" key="1">
    <citation type="journal article" date="2013" name="BMC Genomics">
        <title>Genome sequencing and comparative genomics of honey bee microsporidia, Nosema apis reveal novel insights into host-parasite interactions.</title>
        <authorList>
            <person name="Chen Yp."/>
            <person name="Pettis J.S."/>
            <person name="Zhao Y."/>
            <person name="Liu X."/>
            <person name="Tallon L.J."/>
            <person name="Sadzewicz L.D."/>
            <person name="Li R."/>
            <person name="Zheng H."/>
            <person name="Huang S."/>
            <person name="Zhang X."/>
            <person name="Hamilton M.C."/>
            <person name="Pernal S.F."/>
            <person name="Melathopoulos A.P."/>
            <person name="Yan X."/>
            <person name="Evans J.D."/>
        </authorList>
    </citation>
    <scope>NUCLEOTIDE SEQUENCE [LARGE SCALE GENOMIC DNA]</scope>
    <source>
        <strain evidence="2 3">BRL 01</strain>
    </source>
</reference>
<dbReference type="VEuPathDB" id="MicrosporidiaDB:NAPIS_ORF01471"/>
<dbReference type="Proteomes" id="UP000053780">
    <property type="component" value="Unassembled WGS sequence"/>
</dbReference>
<evidence type="ECO:0000256" key="1">
    <source>
        <dbReference type="SAM" id="SignalP"/>
    </source>
</evidence>